<name>A0A852YBU9_9MICO</name>
<evidence type="ECO:0000313" key="2">
    <source>
        <dbReference type="EMBL" id="NYG98820.1"/>
    </source>
</evidence>
<dbReference type="AlphaFoldDB" id="A0A852YBU9"/>
<gene>
    <name evidence="2" type="ORF">BJ979_001446</name>
</gene>
<reference evidence="2 3" key="1">
    <citation type="submission" date="2020-07" db="EMBL/GenBank/DDBJ databases">
        <title>Sequencing the genomes of 1000 actinobacteria strains.</title>
        <authorList>
            <person name="Klenk H.-P."/>
        </authorList>
    </citation>
    <scope>NUCLEOTIDE SEQUENCE [LARGE SCALE GENOMIC DNA]</scope>
    <source>
        <strain evidence="2 3">DSM 23141</strain>
    </source>
</reference>
<dbReference type="RefSeq" id="WP_179566647.1">
    <property type="nucleotide sequence ID" value="NZ_JACBZY010000001.1"/>
</dbReference>
<proteinExistence type="predicted"/>
<comment type="caution">
    <text evidence="2">The sequence shown here is derived from an EMBL/GenBank/DDBJ whole genome shotgun (WGS) entry which is preliminary data.</text>
</comment>
<evidence type="ECO:0000256" key="1">
    <source>
        <dbReference type="SAM" id="MobiDB-lite"/>
    </source>
</evidence>
<dbReference type="EMBL" id="JACBZY010000001">
    <property type="protein sequence ID" value="NYG98820.1"/>
    <property type="molecule type" value="Genomic_DNA"/>
</dbReference>
<organism evidence="2 3">
    <name type="scientific">Schumannella luteola</name>
    <dbReference type="NCBI Taxonomy" id="472059"/>
    <lineage>
        <taxon>Bacteria</taxon>
        <taxon>Bacillati</taxon>
        <taxon>Actinomycetota</taxon>
        <taxon>Actinomycetes</taxon>
        <taxon>Micrococcales</taxon>
        <taxon>Microbacteriaceae</taxon>
        <taxon>Schumannella</taxon>
    </lineage>
</organism>
<dbReference type="PROSITE" id="PS51257">
    <property type="entry name" value="PROKAR_LIPOPROTEIN"/>
    <property type="match status" value="1"/>
</dbReference>
<feature type="region of interest" description="Disordered" evidence="1">
    <location>
        <begin position="77"/>
        <end position="97"/>
    </location>
</feature>
<dbReference type="Proteomes" id="UP000553888">
    <property type="component" value="Unassembled WGS sequence"/>
</dbReference>
<keyword evidence="3" id="KW-1185">Reference proteome</keyword>
<protein>
    <submittedName>
        <fullName evidence="2">Uncharacterized protein</fullName>
    </submittedName>
</protein>
<evidence type="ECO:0000313" key="3">
    <source>
        <dbReference type="Proteomes" id="UP000553888"/>
    </source>
</evidence>
<sequence>MPTRAITGLGAGAAVAVAGCAVAGAIAIGQHSPVAVTAKEANTFMAHVIESGAGVGEPSTDAVAFCNDYADDPNRCSESVAAAQSDDRDPGLKEVTISTRSASDGRVIVTVTGRDDDGAKVVSDVELIATDAGIRAIDPVYWVPRTITKG</sequence>
<accession>A0A852YBU9</accession>